<dbReference type="SUPFAM" id="SSF55008">
    <property type="entry name" value="HMA, heavy metal-associated domain"/>
    <property type="match status" value="1"/>
</dbReference>
<feature type="region of interest" description="Disordered" evidence="2">
    <location>
        <begin position="447"/>
        <end position="480"/>
    </location>
</feature>
<evidence type="ECO:0000259" key="4">
    <source>
        <dbReference type="PROSITE" id="PS50846"/>
    </source>
</evidence>
<feature type="transmembrane region" description="Helical" evidence="3">
    <location>
        <begin position="77"/>
        <end position="97"/>
    </location>
</feature>
<dbReference type="InterPro" id="IPR017969">
    <property type="entry name" value="Heavy-metal-associated_CS"/>
</dbReference>
<name>A0A399IGL7_9CLOT</name>
<proteinExistence type="predicted"/>
<feature type="transmembrane region" description="Helical" evidence="3">
    <location>
        <begin position="109"/>
        <end position="131"/>
    </location>
</feature>
<dbReference type="PROSITE" id="PS50846">
    <property type="entry name" value="HMA_2"/>
    <property type="match status" value="1"/>
</dbReference>
<feature type="transmembrane region" description="Helical" evidence="3">
    <location>
        <begin position="259"/>
        <end position="283"/>
    </location>
</feature>
<feature type="transmembrane region" description="Helical" evidence="3">
    <location>
        <begin position="162"/>
        <end position="183"/>
    </location>
</feature>
<evidence type="ECO:0000313" key="5">
    <source>
        <dbReference type="EMBL" id="RII31861.1"/>
    </source>
</evidence>
<dbReference type="EMBL" id="QXDJ01000012">
    <property type="protein sequence ID" value="RII31861.1"/>
    <property type="molecule type" value="Genomic_DNA"/>
</dbReference>
<keyword evidence="1" id="KW-0479">Metal-binding</keyword>
<dbReference type="Proteomes" id="UP000265930">
    <property type="component" value="Unassembled WGS sequence"/>
</dbReference>
<feature type="domain" description="HMA" evidence="4">
    <location>
        <begin position="4"/>
        <end position="70"/>
    </location>
</feature>
<dbReference type="Pfam" id="PF00403">
    <property type="entry name" value="HMA"/>
    <property type="match status" value="1"/>
</dbReference>
<dbReference type="Gene3D" id="3.30.70.100">
    <property type="match status" value="1"/>
</dbReference>
<keyword evidence="3" id="KW-1133">Transmembrane helix</keyword>
<sequence>MRIKREIIKVYDMTCTSCENRVEKVLKKVNGVINVMASYSAQQVTVEYDSELCTREQLNEAINKSGYSTKNSSSIKFAGFLVIAAAVLLLGNSTSGFDMSAKLNNASYAVLFLVGMLTSIHCVGMCGGIMLTQSLSKNSIVNEKQSKLKALIPSILYNAGRVTSYTIIGGIVGALGSVLSLSLNVKAGLQIFAGIFMVIMGLNMAGFSLFRKFNIKLPWSSCKIKNKPKAPFLVGMLNGLMPCGPLQTMQLYALGTGSAAAGAISMFLFSLGTVPLMLVFGAISGLLSKGYTKQLLKFSGILVVVLGIIMGNRGLALAGVGVPNMNTLAQALSGSQANATQSNITKATIEDGVQVIRMTADNNGYTPNGVYIQKDIPVKWIIEGNQLNSCNNAIVVPSLNIEKKLKSGENIIEFTPKNEDINFSCWMGMIRGVIKVTDNLDSVDTSKADSSIPAPSSGMSCCTGGGGTTSSAPQTPSIYGDDLSKVPTDRLIKKANISGDTQKMNITGTGYEFEPLVIVVEKGMKTKLTVDLNLFDNPDGEYTILNADSGEPVSSFTGKKGIVNVEFNIDNSGTYVIVKENIAVVGVEVTDSLENANLEEVRNKYIS</sequence>
<dbReference type="PANTHER" id="PTHR42208:SF1">
    <property type="entry name" value="HEAVY METAL TRANSPORTER"/>
    <property type="match status" value="1"/>
</dbReference>
<keyword evidence="3" id="KW-0812">Transmembrane</keyword>
<dbReference type="InterPro" id="IPR008972">
    <property type="entry name" value="Cupredoxin"/>
</dbReference>
<dbReference type="PANTHER" id="PTHR42208">
    <property type="entry name" value="HEAVY METAL TRANSPORTER-RELATED"/>
    <property type="match status" value="1"/>
</dbReference>
<accession>A0A399IGL7</accession>
<reference evidence="5 6" key="1">
    <citation type="submission" date="2018-08" db="EMBL/GenBank/DDBJ databases">
        <title>Genome of Clostridium chromiireducens C1, DSM12136.</title>
        <authorList>
            <person name="Xing M."/>
            <person name="Wei Y."/>
            <person name="Ang E.L."/>
            <person name="Zhao H."/>
            <person name="Zhang Y."/>
        </authorList>
    </citation>
    <scope>NUCLEOTIDE SEQUENCE [LARGE SCALE GENOMIC DNA]</scope>
    <source>
        <strain evidence="5 6">C1</strain>
    </source>
</reference>
<feature type="transmembrane region" description="Helical" evidence="3">
    <location>
        <begin position="189"/>
        <end position="210"/>
    </location>
</feature>
<dbReference type="AlphaFoldDB" id="A0A399IGL7"/>
<dbReference type="RefSeq" id="WP_119368327.1">
    <property type="nucleotide sequence ID" value="NZ_QXDJ01000012.1"/>
</dbReference>
<keyword evidence="3" id="KW-0472">Membrane</keyword>
<gene>
    <name evidence="5" type="ORF">D2A34_26205</name>
</gene>
<protein>
    <submittedName>
        <fullName evidence="5">Heavy metal transport/detoxification protein</fullName>
    </submittedName>
</protein>
<dbReference type="Gene3D" id="2.60.40.420">
    <property type="entry name" value="Cupredoxins - blue copper proteins"/>
    <property type="match status" value="1"/>
</dbReference>
<dbReference type="InterPro" id="IPR006121">
    <property type="entry name" value="HMA_dom"/>
</dbReference>
<dbReference type="PROSITE" id="PS01047">
    <property type="entry name" value="HMA_1"/>
    <property type="match status" value="1"/>
</dbReference>
<dbReference type="GO" id="GO:0046872">
    <property type="term" value="F:metal ion binding"/>
    <property type="evidence" value="ECO:0007669"/>
    <property type="project" value="UniProtKB-KW"/>
</dbReference>
<evidence type="ECO:0000256" key="3">
    <source>
        <dbReference type="SAM" id="Phobius"/>
    </source>
</evidence>
<dbReference type="Pfam" id="PF13386">
    <property type="entry name" value="DsbD_2"/>
    <property type="match status" value="1"/>
</dbReference>
<feature type="transmembrane region" description="Helical" evidence="3">
    <location>
        <begin position="230"/>
        <end position="253"/>
    </location>
</feature>
<comment type="caution">
    <text evidence="5">The sequence shown here is derived from an EMBL/GenBank/DDBJ whole genome shotgun (WGS) entry which is preliminary data.</text>
</comment>
<feature type="transmembrane region" description="Helical" evidence="3">
    <location>
        <begin position="295"/>
        <end position="315"/>
    </location>
</feature>
<dbReference type="InterPro" id="IPR039447">
    <property type="entry name" value="UreH-like_TM_dom"/>
</dbReference>
<evidence type="ECO:0000313" key="6">
    <source>
        <dbReference type="Proteomes" id="UP000265930"/>
    </source>
</evidence>
<dbReference type="CDD" id="cd00371">
    <property type="entry name" value="HMA"/>
    <property type="match status" value="1"/>
</dbReference>
<evidence type="ECO:0000256" key="1">
    <source>
        <dbReference type="ARBA" id="ARBA00022723"/>
    </source>
</evidence>
<dbReference type="InterPro" id="IPR036163">
    <property type="entry name" value="HMA_dom_sf"/>
</dbReference>
<organism evidence="5 6">
    <name type="scientific">Clostridium chromiireducens</name>
    <dbReference type="NCBI Taxonomy" id="225345"/>
    <lineage>
        <taxon>Bacteria</taxon>
        <taxon>Bacillati</taxon>
        <taxon>Bacillota</taxon>
        <taxon>Clostridia</taxon>
        <taxon>Eubacteriales</taxon>
        <taxon>Clostridiaceae</taxon>
        <taxon>Clostridium</taxon>
    </lineage>
</organism>
<evidence type="ECO:0000256" key="2">
    <source>
        <dbReference type="SAM" id="MobiDB-lite"/>
    </source>
</evidence>